<proteinExistence type="predicted"/>
<organism evidence="3 4">
    <name type="scientific">Sorangium cellulosum</name>
    <name type="common">Polyangium cellulosum</name>
    <dbReference type="NCBI Taxonomy" id="56"/>
    <lineage>
        <taxon>Bacteria</taxon>
        <taxon>Pseudomonadati</taxon>
        <taxon>Myxococcota</taxon>
        <taxon>Polyangia</taxon>
        <taxon>Polyangiales</taxon>
        <taxon>Polyangiaceae</taxon>
        <taxon>Sorangium</taxon>
    </lineage>
</organism>
<dbReference type="Gene3D" id="3.90.180.10">
    <property type="entry name" value="Medium-chain alcohol dehydrogenases, catalytic domain"/>
    <property type="match status" value="1"/>
</dbReference>
<reference evidence="3 4" key="1">
    <citation type="submission" date="2015-09" db="EMBL/GenBank/DDBJ databases">
        <title>Sorangium comparison.</title>
        <authorList>
            <person name="Zaburannyi N."/>
            <person name="Bunk B."/>
            <person name="Overmann J."/>
            <person name="Mueller R."/>
        </authorList>
    </citation>
    <scope>NUCLEOTIDE SEQUENCE [LARGE SCALE GENOMIC DNA]</scope>
    <source>
        <strain evidence="3 4">So ceGT47</strain>
    </source>
</reference>
<dbReference type="EMBL" id="CP012670">
    <property type="protein sequence ID" value="AUX21698.1"/>
    <property type="molecule type" value="Genomic_DNA"/>
</dbReference>
<dbReference type="AlphaFoldDB" id="A0A4P2PYN0"/>
<evidence type="ECO:0000256" key="1">
    <source>
        <dbReference type="SAM" id="MobiDB-lite"/>
    </source>
</evidence>
<dbReference type="InterPro" id="IPR058932">
    <property type="entry name" value="KDD_N"/>
</dbReference>
<name>A0A4P2PYN0_SORCE</name>
<dbReference type="InterPro" id="IPR036291">
    <property type="entry name" value="NAD(P)-bd_dom_sf"/>
</dbReference>
<dbReference type="Pfam" id="PF26370">
    <property type="entry name" value="KDD_N"/>
    <property type="match status" value="1"/>
</dbReference>
<dbReference type="Proteomes" id="UP000295781">
    <property type="component" value="Chromosome"/>
</dbReference>
<feature type="region of interest" description="Disordered" evidence="1">
    <location>
        <begin position="29"/>
        <end position="57"/>
    </location>
</feature>
<accession>A0A4P2PYN0</accession>
<dbReference type="SUPFAM" id="SSF51735">
    <property type="entry name" value="NAD(P)-binding Rossmann-fold domains"/>
    <property type="match status" value="1"/>
</dbReference>
<sequence length="377" mass="38957">MVAVARPLRIALAFGPGMFNGLGVSTDATRRTSTAGDPLGTHRVLDPPGALPQPAERLDADPSRRFETEIVVDVETLNIDAASFRQMEEASGGSPEGVARLVLETVARRGKQHNPVTGSGGMLLGVVRWVGSLVERRGVGVGDRIATLASLSLTPLSLRRIVAVRPASAQLDVEGTAIVFASAPLARMPADMPERLALALLDVAGAAPQVARLAGPGDSVAVLGAGGKSGLLCAAEARRRVGRSGRVIGIEASPEFAADLRALALCDHVVVADARDPIAVRDAVLPLTGDAGADLTLSCVNVPGVELSAIVATRDRGKAYFFAMSTSFTAAALGAEGIGKDVDLYIGNGYAHGHAEHTLALVREHTPLAELLASRYG</sequence>
<evidence type="ECO:0000313" key="4">
    <source>
        <dbReference type="Proteomes" id="UP000295781"/>
    </source>
</evidence>
<evidence type="ECO:0000259" key="2">
    <source>
        <dbReference type="Pfam" id="PF26370"/>
    </source>
</evidence>
<feature type="domain" description="L-erythro-3,5-diaminohexanoate dehydrogenase N-terminal" evidence="2">
    <location>
        <begin position="42"/>
        <end position="189"/>
    </location>
</feature>
<protein>
    <recommendedName>
        <fullName evidence="2">L-erythro-3,5-diaminohexanoate dehydrogenase N-terminal domain-containing protein</fullName>
    </recommendedName>
</protein>
<gene>
    <name evidence="3" type="ORF">SOCEGT47_021850</name>
</gene>
<evidence type="ECO:0000313" key="3">
    <source>
        <dbReference type="EMBL" id="AUX21698.1"/>
    </source>
</evidence>